<evidence type="ECO:0000256" key="1">
    <source>
        <dbReference type="SAM" id="SignalP"/>
    </source>
</evidence>
<name>A0A5T5SU34_SALER</name>
<dbReference type="EMBL" id="AACWZC010000032">
    <property type="protein sequence ID" value="EAN0785334.1"/>
    <property type="molecule type" value="Genomic_DNA"/>
</dbReference>
<dbReference type="AlphaFoldDB" id="A0A5T5SU34"/>
<gene>
    <name evidence="2" type="ORF">D7B10_24250</name>
    <name evidence="3" type="ORF">DWE66_24070</name>
</gene>
<keyword evidence="1" id="KW-0732">Signal</keyword>
<accession>A0A5T5SU34</accession>
<sequence>MLICSVLMLTLVKIMWQSMIAAASGERQLIKMNLKINRRKRINGNFLEAAGYGGSGCIYRDCFALAYS</sequence>
<protein>
    <recommendedName>
        <fullName evidence="4">Secreted protein</fullName>
    </recommendedName>
</protein>
<comment type="caution">
    <text evidence="3">The sequence shown here is derived from an EMBL/GenBank/DDBJ whole genome shotgun (WGS) entry which is preliminary data.</text>
</comment>
<reference evidence="3" key="1">
    <citation type="submission" date="2018-07" db="EMBL/GenBank/DDBJ databases">
        <authorList>
            <consortium name="PulseNet: The National Subtyping Network for Foodborne Disease Surveillance"/>
            <person name="Tarr C.L."/>
            <person name="Trees E."/>
            <person name="Katz L.S."/>
            <person name="Carleton-Romer H.A."/>
            <person name="Stroika S."/>
            <person name="Kucerova Z."/>
            <person name="Roache K.F."/>
            <person name="Sabol A.L."/>
            <person name="Besser J."/>
            <person name="Gerner-Smidt P."/>
        </authorList>
    </citation>
    <scope>NUCLEOTIDE SEQUENCE</scope>
    <source>
        <strain evidence="3">2015AM-3719</strain>
        <strain evidence="2">PNUSAS055524</strain>
    </source>
</reference>
<evidence type="ECO:0008006" key="4">
    <source>
        <dbReference type="Google" id="ProtNLM"/>
    </source>
</evidence>
<dbReference type="EMBL" id="AAGBZJ010000029">
    <property type="protein sequence ID" value="EBM2388340.1"/>
    <property type="molecule type" value="Genomic_DNA"/>
</dbReference>
<organism evidence="3">
    <name type="scientific">Salmonella enterica</name>
    <name type="common">Salmonella choleraesuis</name>
    <dbReference type="NCBI Taxonomy" id="28901"/>
    <lineage>
        <taxon>Bacteria</taxon>
        <taxon>Pseudomonadati</taxon>
        <taxon>Pseudomonadota</taxon>
        <taxon>Gammaproteobacteria</taxon>
        <taxon>Enterobacterales</taxon>
        <taxon>Enterobacteriaceae</taxon>
        <taxon>Salmonella</taxon>
    </lineage>
</organism>
<proteinExistence type="predicted"/>
<evidence type="ECO:0000313" key="3">
    <source>
        <dbReference type="EMBL" id="EBM2388340.1"/>
    </source>
</evidence>
<evidence type="ECO:0000313" key="2">
    <source>
        <dbReference type="EMBL" id="EAN0785334.1"/>
    </source>
</evidence>
<feature type="chain" id="PRO_5036151450" description="Secreted protein" evidence="1">
    <location>
        <begin position="24"/>
        <end position="68"/>
    </location>
</feature>
<feature type="signal peptide" evidence="1">
    <location>
        <begin position="1"/>
        <end position="23"/>
    </location>
</feature>